<protein>
    <submittedName>
        <fullName evidence="1">Uncharacterized protein</fullName>
    </submittedName>
</protein>
<evidence type="ECO:0000313" key="2">
    <source>
        <dbReference type="Proteomes" id="UP001234297"/>
    </source>
</evidence>
<gene>
    <name evidence="1" type="ORF">MRB53_024400</name>
</gene>
<reference evidence="1 2" key="1">
    <citation type="journal article" date="2022" name="Hortic Res">
        <title>A haplotype resolved chromosomal level avocado genome allows analysis of novel avocado genes.</title>
        <authorList>
            <person name="Nath O."/>
            <person name="Fletcher S.J."/>
            <person name="Hayward A."/>
            <person name="Shaw L.M."/>
            <person name="Masouleh A.K."/>
            <person name="Furtado A."/>
            <person name="Henry R.J."/>
            <person name="Mitter N."/>
        </authorList>
    </citation>
    <scope>NUCLEOTIDE SEQUENCE [LARGE SCALE GENOMIC DNA]</scope>
    <source>
        <strain evidence="2">cv. Hass</strain>
    </source>
</reference>
<organism evidence="1 2">
    <name type="scientific">Persea americana</name>
    <name type="common">Avocado</name>
    <dbReference type="NCBI Taxonomy" id="3435"/>
    <lineage>
        <taxon>Eukaryota</taxon>
        <taxon>Viridiplantae</taxon>
        <taxon>Streptophyta</taxon>
        <taxon>Embryophyta</taxon>
        <taxon>Tracheophyta</taxon>
        <taxon>Spermatophyta</taxon>
        <taxon>Magnoliopsida</taxon>
        <taxon>Magnoliidae</taxon>
        <taxon>Laurales</taxon>
        <taxon>Lauraceae</taxon>
        <taxon>Persea</taxon>
    </lineage>
</organism>
<sequence>MLLFNLSADIDRFGDDLKPGNYSKMVGTTFVSSVEHSRWYNLVQSPPLLSFSHFGRPPELWGDMRALSRNLYGVKSVSQGFHRHRDGVVKKS</sequence>
<evidence type="ECO:0000313" key="1">
    <source>
        <dbReference type="EMBL" id="KAJ8631077.1"/>
    </source>
</evidence>
<name>A0ACC2LC40_PERAE</name>
<dbReference type="Proteomes" id="UP001234297">
    <property type="component" value="Chromosome 7"/>
</dbReference>
<comment type="caution">
    <text evidence="1">The sequence shown here is derived from an EMBL/GenBank/DDBJ whole genome shotgun (WGS) entry which is preliminary data.</text>
</comment>
<proteinExistence type="predicted"/>
<keyword evidence="2" id="KW-1185">Reference proteome</keyword>
<accession>A0ACC2LC40</accession>
<dbReference type="EMBL" id="CM056815">
    <property type="protein sequence ID" value="KAJ8631077.1"/>
    <property type="molecule type" value="Genomic_DNA"/>
</dbReference>